<keyword evidence="5 10" id="KW-1133">Transmembrane helix</keyword>
<evidence type="ECO:0000256" key="6">
    <source>
        <dbReference type="ARBA" id="ARBA00023128"/>
    </source>
</evidence>
<accession>A0AAF0E2T7</accession>
<evidence type="ECO:0000256" key="4">
    <source>
        <dbReference type="ARBA" id="ARBA00022737"/>
    </source>
</evidence>
<name>A0AAF0E2T7_9BASI</name>
<keyword evidence="2 9" id="KW-0813">Transport</keyword>
<keyword evidence="7 8" id="KW-0472">Membrane</keyword>
<keyword evidence="4" id="KW-0677">Repeat</keyword>
<evidence type="ECO:0000256" key="5">
    <source>
        <dbReference type="ARBA" id="ARBA00022989"/>
    </source>
</evidence>
<dbReference type="PRINTS" id="PR00926">
    <property type="entry name" value="MITOCARRIER"/>
</dbReference>
<dbReference type="InterPro" id="IPR018108">
    <property type="entry name" value="MCP_transmembrane"/>
</dbReference>
<dbReference type="InterPro" id="IPR002067">
    <property type="entry name" value="MCP"/>
</dbReference>
<dbReference type="GO" id="GO:0031966">
    <property type="term" value="C:mitochondrial membrane"/>
    <property type="evidence" value="ECO:0007669"/>
    <property type="project" value="UniProtKB-SubCell"/>
</dbReference>
<evidence type="ECO:0000313" key="11">
    <source>
        <dbReference type="EMBL" id="WFD04000.1"/>
    </source>
</evidence>
<dbReference type="Gene3D" id="1.50.40.10">
    <property type="entry name" value="Mitochondrial carrier domain"/>
    <property type="match status" value="1"/>
</dbReference>
<gene>
    <name evidence="11" type="primary">LEU5</name>
    <name evidence="11" type="ORF">MOBT1_002697</name>
</gene>
<dbReference type="PANTHER" id="PTHR24089">
    <property type="entry name" value="SOLUTE CARRIER FAMILY 25"/>
    <property type="match status" value="1"/>
</dbReference>
<evidence type="ECO:0000256" key="1">
    <source>
        <dbReference type="ARBA" id="ARBA00004225"/>
    </source>
</evidence>
<proteinExistence type="inferred from homology"/>
<dbReference type="AlphaFoldDB" id="A0AAF0E2T7"/>
<dbReference type="GO" id="GO:0055085">
    <property type="term" value="P:transmembrane transport"/>
    <property type="evidence" value="ECO:0007669"/>
    <property type="project" value="InterPro"/>
</dbReference>
<organism evidence="11 12">
    <name type="scientific">Malassezia obtusa</name>
    <dbReference type="NCBI Taxonomy" id="76774"/>
    <lineage>
        <taxon>Eukaryota</taxon>
        <taxon>Fungi</taxon>
        <taxon>Dikarya</taxon>
        <taxon>Basidiomycota</taxon>
        <taxon>Ustilaginomycotina</taxon>
        <taxon>Malasseziomycetes</taxon>
        <taxon>Malasseziales</taxon>
        <taxon>Malasseziaceae</taxon>
        <taxon>Malassezia</taxon>
    </lineage>
</organism>
<evidence type="ECO:0000256" key="7">
    <source>
        <dbReference type="ARBA" id="ARBA00023136"/>
    </source>
</evidence>
<evidence type="ECO:0000256" key="2">
    <source>
        <dbReference type="ARBA" id="ARBA00022448"/>
    </source>
</evidence>
<dbReference type="EMBL" id="CP119939">
    <property type="protein sequence ID" value="WFD04000.1"/>
    <property type="molecule type" value="Genomic_DNA"/>
</dbReference>
<keyword evidence="6" id="KW-0496">Mitochondrion</keyword>
<feature type="repeat" description="Solcar" evidence="8">
    <location>
        <begin position="109"/>
        <end position="219"/>
    </location>
</feature>
<feature type="repeat" description="Solcar" evidence="8">
    <location>
        <begin position="15"/>
        <end position="101"/>
    </location>
</feature>
<dbReference type="PROSITE" id="PS50920">
    <property type="entry name" value="SOLCAR"/>
    <property type="match status" value="3"/>
</dbReference>
<feature type="repeat" description="Solcar" evidence="8">
    <location>
        <begin position="247"/>
        <end position="335"/>
    </location>
</feature>
<keyword evidence="12" id="KW-1185">Reference proteome</keyword>
<protein>
    <submittedName>
        <fullName evidence="11">Coenzyme A transporter</fullName>
    </submittedName>
</protein>
<comment type="similarity">
    <text evidence="9">Belongs to the mitochondrial carrier (TC 2.A.29) family.</text>
</comment>
<reference evidence="11" key="1">
    <citation type="submission" date="2023-03" db="EMBL/GenBank/DDBJ databases">
        <title>Mating type loci evolution in Malassezia.</title>
        <authorList>
            <person name="Coelho M.A."/>
        </authorList>
    </citation>
    <scope>NUCLEOTIDE SEQUENCE</scope>
    <source>
        <strain evidence="11">CBS 7876</strain>
    </source>
</reference>
<evidence type="ECO:0000256" key="9">
    <source>
        <dbReference type="RuleBase" id="RU000488"/>
    </source>
</evidence>
<dbReference type="InterPro" id="IPR023395">
    <property type="entry name" value="MCP_dom_sf"/>
</dbReference>
<evidence type="ECO:0000313" key="12">
    <source>
        <dbReference type="Proteomes" id="UP001214603"/>
    </source>
</evidence>
<evidence type="ECO:0000256" key="8">
    <source>
        <dbReference type="PROSITE-ProRule" id="PRU00282"/>
    </source>
</evidence>
<dbReference type="Proteomes" id="UP001214603">
    <property type="component" value="Chromosome 6"/>
</dbReference>
<sequence length="338" mass="37670">MPSSAEKQKRSRRENRSWDNILRSGLAGAIAPLDRVKILFQAANPEYQKYSGRWLGVVHAGKRIIKQQGFLGLFQGHSATLLRIFPYAAIKYMAYDSLHMLIMPTPRDETSARLFLAGSLSGVLSVFVTYPLELIRVRLAFDTRTYPHQKNLRTIISTIYNEGTQTVAADGQVNETSKTSKLLNRMPILKFYRGFSATVLGMIPYAGTSFLVFGRCKSALYYMLLHKGSDGKPLSGYEHAEPIWHLSRTAVDLTAGALAGAISQTASYPLEVIRRRQQIGGVLKPSSILTLRETIQNIYKTQGLRGFYIGLAIGYIKVVPMTAISFAVWSAMKRQLGI</sequence>
<evidence type="ECO:0000256" key="10">
    <source>
        <dbReference type="SAM" id="Phobius"/>
    </source>
</evidence>
<keyword evidence="3 8" id="KW-0812">Transmembrane</keyword>
<dbReference type="SUPFAM" id="SSF103506">
    <property type="entry name" value="Mitochondrial carrier"/>
    <property type="match status" value="1"/>
</dbReference>
<feature type="transmembrane region" description="Helical" evidence="10">
    <location>
        <begin position="191"/>
        <end position="213"/>
    </location>
</feature>
<comment type="subcellular location">
    <subcellularLocation>
        <location evidence="1">Mitochondrion membrane</location>
        <topology evidence="1">Multi-pass membrane protein</topology>
    </subcellularLocation>
</comment>
<feature type="transmembrane region" description="Helical" evidence="10">
    <location>
        <begin position="307"/>
        <end position="329"/>
    </location>
</feature>
<evidence type="ECO:0000256" key="3">
    <source>
        <dbReference type="ARBA" id="ARBA00022692"/>
    </source>
</evidence>
<dbReference type="Pfam" id="PF00153">
    <property type="entry name" value="Mito_carr"/>
    <property type="match status" value="3"/>
</dbReference>